<dbReference type="RefSeq" id="WP_209686730.1">
    <property type="nucleotide sequence ID" value="NZ_JAGGLU010000005.1"/>
</dbReference>
<dbReference type="Proteomes" id="UP001519292">
    <property type="component" value="Unassembled WGS sequence"/>
</dbReference>
<dbReference type="CDD" id="cd07560">
    <property type="entry name" value="Peptidase_S41_CPP"/>
    <property type="match status" value="1"/>
</dbReference>
<keyword evidence="4 5" id="KW-0720">Serine protease</keyword>
<feature type="domain" description="PDZ" evidence="6">
    <location>
        <begin position="117"/>
        <end position="173"/>
    </location>
</feature>
<dbReference type="SUPFAM" id="SSF52096">
    <property type="entry name" value="ClpP/crotonase"/>
    <property type="match status" value="1"/>
</dbReference>
<name>A0ABS4MF44_9LACO</name>
<evidence type="ECO:0000313" key="7">
    <source>
        <dbReference type="EMBL" id="MBP2057992.1"/>
    </source>
</evidence>
<organism evidence="7 8">
    <name type="scientific">Lactobacillus colini</name>
    <dbReference type="NCBI Taxonomy" id="1819254"/>
    <lineage>
        <taxon>Bacteria</taxon>
        <taxon>Bacillati</taxon>
        <taxon>Bacillota</taxon>
        <taxon>Bacilli</taxon>
        <taxon>Lactobacillales</taxon>
        <taxon>Lactobacillaceae</taxon>
        <taxon>Lactobacillus</taxon>
    </lineage>
</organism>
<dbReference type="InterPro" id="IPR005151">
    <property type="entry name" value="Tail-specific_protease"/>
</dbReference>
<dbReference type="SUPFAM" id="SSF47090">
    <property type="entry name" value="PGBD-like"/>
    <property type="match status" value="1"/>
</dbReference>
<dbReference type="InterPro" id="IPR055210">
    <property type="entry name" value="CtpA/B_N"/>
</dbReference>
<dbReference type="PANTHER" id="PTHR32060:SF30">
    <property type="entry name" value="CARBOXY-TERMINAL PROCESSING PROTEASE CTPA"/>
    <property type="match status" value="1"/>
</dbReference>
<gene>
    <name evidence="7" type="ORF">J2Z60_001167</name>
</gene>
<dbReference type="Pfam" id="PF13180">
    <property type="entry name" value="PDZ_2"/>
    <property type="match status" value="1"/>
</dbReference>
<dbReference type="Gene3D" id="3.90.226.10">
    <property type="entry name" value="2-enoyl-CoA Hydratase, Chain A, domain 1"/>
    <property type="match status" value="1"/>
</dbReference>
<dbReference type="InterPro" id="IPR004447">
    <property type="entry name" value="Peptidase_S41A"/>
</dbReference>
<evidence type="ECO:0000256" key="1">
    <source>
        <dbReference type="ARBA" id="ARBA00009179"/>
    </source>
</evidence>
<dbReference type="SMART" id="SM00245">
    <property type="entry name" value="TSPc"/>
    <property type="match status" value="1"/>
</dbReference>
<sequence length="477" mass="52035">MTQSNKKIEDKTASKIKKKFKLPKIAQFTLTALVSLAIGSGVTYGVIKYQQDSSPLAEIAQVYNQLQSTYYKAVSSKQLSQGAVNGMINSLNDPYSQTLTGQSQQQINSLVEGASFGGVGIQMTVKNNRILVDSIVAGSPASKSNIKVGDEILSVDRKKVTAKHFNKVAELVRGKKGTKVTLQLERNKIKFKVTLIRAEISQSNLTVKTQGKATIITISQFDVDTGKNLKAALKEINPKKTPKLIIDLQDNPGGVMNSALEAASYFVPNGKILMRYQSRDGQEIIKSSKKLSGGYKTTLRPIILINNQTASASEIFTAALVENKCAISVGQTSYGKGTVQQVGSSDNVEYKYTVAKWLTPNGTWINHKGIKPTFKAKESKFEQLPQFQSDQTLKKNMMGLNVAILQQYLTALGYLQNNITGVYDNPTQIAVNKFKEAQGLTVDGKVTASTMQALYFVVSQKATQSNPALKKALSLKI</sequence>
<dbReference type="SUPFAM" id="SSF50156">
    <property type="entry name" value="PDZ domain-like"/>
    <property type="match status" value="1"/>
</dbReference>
<evidence type="ECO:0000259" key="6">
    <source>
        <dbReference type="PROSITE" id="PS50106"/>
    </source>
</evidence>
<dbReference type="GO" id="GO:0006508">
    <property type="term" value="P:proteolysis"/>
    <property type="evidence" value="ECO:0007669"/>
    <property type="project" value="UniProtKB-KW"/>
</dbReference>
<reference evidence="7 8" key="1">
    <citation type="submission" date="2021-03" db="EMBL/GenBank/DDBJ databases">
        <title>Genomic Encyclopedia of Type Strains, Phase IV (KMG-IV): sequencing the most valuable type-strain genomes for metagenomic binning, comparative biology and taxonomic classification.</title>
        <authorList>
            <person name="Goeker M."/>
        </authorList>
    </citation>
    <scope>NUCLEOTIDE SEQUENCE [LARGE SCALE GENOMIC DNA]</scope>
    <source>
        <strain evidence="7 8">DSM 101872</strain>
    </source>
</reference>
<dbReference type="NCBIfam" id="TIGR00225">
    <property type="entry name" value="prc"/>
    <property type="match status" value="1"/>
</dbReference>
<evidence type="ECO:0000256" key="3">
    <source>
        <dbReference type="ARBA" id="ARBA00022801"/>
    </source>
</evidence>
<dbReference type="InterPro" id="IPR002477">
    <property type="entry name" value="Peptidoglycan-bd-like"/>
</dbReference>
<accession>A0ABS4MF44</accession>
<dbReference type="InterPro" id="IPR036365">
    <property type="entry name" value="PGBD-like_sf"/>
</dbReference>
<dbReference type="EC" id="3.4.21.102" evidence="7"/>
<proteinExistence type="inferred from homology"/>
<comment type="similarity">
    <text evidence="1 5">Belongs to the peptidase S41A family.</text>
</comment>
<dbReference type="PROSITE" id="PS50106">
    <property type="entry name" value="PDZ"/>
    <property type="match status" value="1"/>
</dbReference>
<dbReference type="Pfam" id="PF01471">
    <property type="entry name" value="PG_binding_1"/>
    <property type="match status" value="1"/>
</dbReference>
<dbReference type="InterPro" id="IPR036366">
    <property type="entry name" value="PGBDSf"/>
</dbReference>
<dbReference type="Pfam" id="PF22694">
    <property type="entry name" value="CtpB_N-like"/>
    <property type="match status" value="1"/>
</dbReference>
<dbReference type="InterPro" id="IPR001478">
    <property type="entry name" value="PDZ"/>
</dbReference>
<comment type="caution">
    <text evidence="7">The sequence shown here is derived from an EMBL/GenBank/DDBJ whole genome shotgun (WGS) entry which is preliminary data.</text>
</comment>
<evidence type="ECO:0000256" key="2">
    <source>
        <dbReference type="ARBA" id="ARBA00022670"/>
    </source>
</evidence>
<dbReference type="InterPro" id="IPR036034">
    <property type="entry name" value="PDZ_sf"/>
</dbReference>
<dbReference type="Gene3D" id="2.30.42.10">
    <property type="match status" value="1"/>
</dbReference>
<dbReference type="InterPro" id="IPR029045">
    <property type="entry name" value="ClpP/crotonase-like_dom_sf"/>
</dbReference>
<protein>
    <submittedName>
        <fullName evidence="7">Carboxyl-terminal processing protease</fullName>
        <ecNumber evidence="7">3.4.21.102</ecNumber>
    </submittedName>
</protein>
<keyword evidence="3 5" id="KW-0378">Hydrolase</keyword>
<dbReference type="Gene3D" id="1.10.101.10">
    <property type="entry name" value="PGBD-like superfamily/PGBD"/>
    <property type="match status" value="1"/>
</dbReference>
<dbReference type="SMART" id="SM00228">
    <property type="entry name" value="PDZ"/>
    <property type="match status" value="1"/>
</dbReference>
<dbReference type="Pfam" id="PF03572">
    <property type="entry name" value="Peptidase_S41"/>
    <property type="match status" value="1"/>
</dbReference>
<dbReference type="CDD" id="cd06782">
    <property type="entry name" value="cpPDZ_CPP-like"/>
    <property type="match status" value="1"/>
</dbReference>
<evidence type="ECO:0000256" key="4">
    <source>
        <dbReference type="ARBA" id="ARBA00022825"/>
    </source>
</evidence>
<keyword evidence="2 5" id="KW-0645">Protease</keyword>
<dbReference type="GO" id="GO:0004252">
    <property type="term" value="F:serine-type endopeptidase activity"/>
    <property type="evidence" value="ECO:0007669"/>
    <property type="project" value="UniProtKB-EC"/>
</dbReference>
<dbReference type="EMBL" id="JAGGLU010000005">
    <property type="protein sequence ID" value="MBP2057992.1"/>
    <property type="molecule type" value="Genomic_DNA"/>
</dbReference>
<keyword evidence="8" id="KW-1185">Reference proteome</keyword>
<evidence type="ECO:0000313" key="8">
    <source>
        <dbReference type="Proteomes" id="UP001519292"/>
    </source>
</evidence>
<dbReference type="Gene3D" id="3.30.750.44">
    <property type="match status" value="1"/>
</dbReference>
<dbReference type="PANTHER" id="PTHR32060">
    <property type="entry name" value="TAIL-SPECIFIC PROTEASE"/>
    <property type="match status" value="1"/>
</dbReference>
<evidence type="ECO:0000256" key="5">
    <source>
        <dbReference type="RuleBase" id="RU004404"/>
    </source>
</evidence>